<accession>A0A8D9AEW1</accession>
<sequence>MVVTDCAPFNLLSGSGTLAPLLINPLYFTAITIEFLGEAKNQWLGAHTERMPNGENKTHNVNFMGSEEYYKFKYNLLGGGGGKDLSVTSSKPLLNWLKANK</sequence>
<proteinExistence type="predicted"/>
<name>A0A8D9AEW1_9HEMI</name>
<dbReference type="EMBL" id="HBUF01565972">
    <property type="protein sequence ID" value="CAG6764525.1"/>
    <property type="molecule type" value="Transcribed_RNA"/>
</dbReference>
<organism evidence="1">
    <name type="scientific">Cacopsylla melanoneura</name>
    <dbReference type="NCBI Taxonomy" id="428564"/>
    <lineage>
        <taxon>Eukaryota</taxon>
        <taxon>Metazoa</taxon>
        <taxon>Ecdysozoa</taxon>
        <taxon>Arthropoda</taxon>
        <taxon>Hexapoda</taxon>
        <taxon>Insecta</taxon>
        <taxon>Pterygota</taxon>
        <taxon>Neoptera</taxon>
        <taxon>Paraneoptera</taxon>
        <taxon>Hemiptera</taxon>
        <taxon>Sternorrhyncha</taxon>
        <taxon>Psylloidea</taxon>
        <taxon>Psyllidae</taxon>
        <taxon>Psyllinae</taxon>
        <taxon>Cacopsylla</taxon>
    </lineage>
</organism>
<dbReference type="EMBL" id="HBUF01565971">
    <property type="protein sequence ID" value="CAG6764524.1"/>
    <property type="molecule type" value="Transcribed_RNA"/>
</dbReference>
<dbReference type="AlphaFoldDB" id="A0A8D9AEW1"/>
<protein>
    <submittedName>
        <fullName evidence="1">Uncharacterized protein</fullName>
    </submittedName>
</protein>
<reference evidence="1" key="1">
    <citation type="submission" date="2021-05" db="EMBL/GenBank/DDBJ databases">
        <authorList>
            <person name="Alioto T."/>
            <person name="Alioto T."/>
            <person name="Gomez Garrido J."/>
        </authorList>
    </citation>
    <scope>NUCLEOTIDE SEQUENCE</scope>
</reference>
<evidence type="ECO:0000313" key="1">
    <source>
        <dbReference type="EMBL" id="CAG6764525.1"/>
    </source>
</evidence>